<dbReference type="OrthoDB" id="8449526at2"/>
<dbReference type="EMBL" id="PDZR01000005">
    <property type="protein sequence ID" value="PNG26697.1"/>
    <property type="molecule type" value="Genomic_DNA"/>
</dbReference>
<organism evidence="4 5">
    <name type="scientific">Methylocella silvestris</name>
    <dbReference type="NCBI Taxonomy" id="199596"/>
    <lineage>
        <taxon>Bacteria</taxon>
        <taxon>Pseudomonadati</taxon>
        <taxon>Pseudomonadota</taxon>
        <taxon>Alphaproteobacteria</taxon>
        <taxon>Hyphomicrobiales</taxon>
        <taxon>Beijerinckiaceae</taxon>
        <taxon>Methylocella</taxon>
    </lineage>
</organism>
<feature type="chain" id="PRO_5014468792" evidence="2">
    <location>
        <begin position="37"/>
        <end position="241"/>
    </location>
</feature>
<comment type="caution">
    <text evidence="4">The sequence shown here is derived from an EMBL/GenBank/DDBJ whole genome shotgun (WGS) entry which is preliminary data.</text>
</comment>
<accession>A0A2J7TIY1</accession>
<dbReference type="InterPro" id="IPR011256">
    <property type="entry name" value="Reg_factor_effector_dom_sf"/>
</dbReference>
<dbReference type="InterPro" id="IPR010499">
    <property type="entry name" value="AraC_E-bd"/>
</dbReference>
<evidence type="ECO:0000313" key="4">
    <source>
        <dbReference type="EMBL" id="PNG26697.1"/>
    </source>
</evidence>
<sequence length="241" mass="25171">MKFGDFAELTSSFSRRLARAAIALAFLALFAAPAAAEAPTTTPPATEAAPPATPEASPVAPESAAPDATVPEPDQKAAPGAPGVPGDATAETVEVTSKPVALLVGDAEWAEGFKSILAALDKAQQAVKTAGLKQAGPPFAVFLSTDDTSFHFEAMVPIESKPDGKTELTEGVKIGDSPAGKAIKFLHRGAYDDIDSTYDLITAYLDEKGLDSKNLFIEEYLTPTRESDDAGLEADIYVFLK</sequence>
<evidence type="ECO:0000256" key="2">
    <source>
        <dbReference type="SAM" id="SignalP"/>
    </source>
</evidence>
<evidence type="ECO:0000259" key="3">
    <source>
        <dbReference type="SMART" id="SM00871"/>
    </source>
</evidence>
<evidence type="ECO:0000313" key="5">
    <source>
        <dbReference type="Proteomes" id="UP000236286"/>
    </source>
</evidence>
<dbReference type="InterPro" id="IPR029442">
    <property type="entry name" value="GyrI-like"/>
</dbReference>
<dbReference type="Proteomes" id="UP000236286">
    <property type="component" value="Unassembled WGS sequence"/>
</dbReference>
<dbReference type="Gene3D" id="3.20.80.10">
    <property type="entry name" value="Regulatory factor, effector binding domain"/>
    <property type="match status" value="1"/>
</dbReference>
<dbReference type="AlphaFoldDB" id="A0A2J7TIY1"/>
<dbReference type="SMART" id="SM00871">
    <property type="entry name" value="AraC_E_bind"/>
    <property type="match status" value="1"/>
</dbReference>
<dbReference type="Pfam" id="PF06445">
    <property type="entry name" value="GyrI-like"/>
    <property type="match status" value="1"/>
</dbReference>
<gene>
    <name evidence="4" type="ORF">CR492_06805</name>
</gene>
<proteinExistence type="predicted"/>
<dbReference type="SUPFAM" id="SSF55136">
    <property type="entry name" value="Probable bacterial effector-binding domain"/>
    <property type="match status" value="1"/>
</dbReference>
<name>A0A2J7TIY1_METSI</name>
<dbReference type="RefSeq" id="WP_102842994.1">
    <property type="nucleotide sequence ID" value="NZ_PDZR01000005.1"/>
</dbReference>
<protein>
    <submittedName>
        <fullName evidence="4">AraC family transcriptional regulator</fullName>
    </submittedName>
</protein>
<feature type="domain" description="AraC effector-binding" evidence="3">
    <location>
        <begin position="88"/>
        <end position="241"/>
    </location>
</feature>
<evidence type="ECO:0000256" key="1">
    <source>
        <dbReference type="SAM" id="MobiDB-lite"/>
    </source>
</evidence>
<reference evidence="4 5" key="1">
    <citation type="submission" date="2017-10" db="EMBL/GenBank/DDBJ databases">
        <title>Genome announcement of Methylocella silvestris TVC from permafrost.</title>
        <authorList>
            <person name="Wang J."/>
            <person name="Geng K."/>
            <person name="Ul-Haque F."/>
            <person name="Crombie A.T."/>
            <person name="Street L.E."/>
            <person name="Wookey P.A."/>
            <person name="Murrell J.C."/>
            <person name="Pratscher J."/>
        </authorList>
    </citation>
    <scope>NUCLEOTIDE SEQUENCE [LARGE SCALE GENOMIC DNA]</scope>
    <source>
        <strain evidence="4 5">TVC</strain>
    </source>
</reference>
<feature type="signal peptide" evidence="2">
    <location>
        <begin position="1"/>
        <end position="36"/>
    </location>
</feature>
<keyword evidence="2" id="KW-0732">Signal</keyword>
<feature type="compositionally biased region" description="Low complexity" evidence="1">
    <location>
        <begin position="37"/>
        <end position="66"/>
    </location>
</feature>
<feature type="compositionally biased region" description="Low complexity" evidence="1">
    <location>
        <begin position="77"/>
        <end position="88"/>
    </location>
</feature>
<feature type="region of interest" description="Disordered" evidence="1">
    <location>
        <begin position="37"/>
        <end position="88"/>
    </location>
</feature>